<dbReference type="Proteomes" id="UP001175261">
    <property type="component" value="Unassembled WGS sequence"/>
</dbReference>
<keyword evidence="1" id="KW-0812">Transmembrane</keyword>
<evidence type="ECO:0000313" key="3">
    <source>
        <dbReference type="Proteomes" id="UP001175261"/>
    </source>
</evidence>
<evidence type="ECO:0000256" key="1">
    <source>
        <dbReference type="SAM" id="Phobius"/>
    </source>
</evidence>
<protein>
    <submittedName>
        <fullName evidence="2">Uncharacterized protein</fullName>
    </submittedName>
</protein>
<sequence length="259" mass="28660">MIVPVLLAARGPITALTILISTATFATGAFFVSLRNTALDCQKGSATNAACGVDVLTDLVTLIVGVGASVGATYVGLTFPTPRSATPPVFRIDGVDVDWYEHANEQRHGLNRTIDNPAVIEWQMNHTAPIQKYITYQKDGYLVKRHDSGIDMPDPSGKREAMCRAYYDTRFWSDDLRSWEFRSTPSANDWHKTAQDIFDEWVDRKWSAGCVWFKGPPAASGGIYEASFELGASCSHNEPANLNCAGARFDTQLDQWNFR</sequence>
<dbReference type="AlphaFoldDB" id="A0AA39G919"/>
<keyword evidence="3" id="KW-1185">Reference proteome</keyword>
<keyword evidence="1" id="KW-0472">Membrane</keyword>
<comment type="caution">
    <text evidence="2">The sequence shown here is derived from an EMBL/GenBank/DDBJ whole genome shotgun (WGS) entry which is preliminary data.</text>
</comment>
<feature type="transmembrane region" description="Helical" evidence="1">
    <location>
        <begin position="12"/>
        <end position="34"/>
    </location>
</feature>
<organism evidence="2 3">
    <name type="scientific">Sarocladium strictum</name>
    <name type="common">Black bundle disease fungus</name>
    <name type="synonym">Acremonium strictum</name>
    <dbReference type="NCBI Taxonomy" id="5046"/>
    <lineage>
        <taxon>Eukaryota</taxon>
        <taxon>Fungi</taxon>
        <taxon>Dikarya</taxon>
        <taxon>Ascomycota</taxon>
        <taxon>Pezizomycotina</taxon>
        <taxon>Sordariomycetes</taxon>
        <taxon>Hypocreomycetidae</taxon>
        <taxon>Hypocreales</taxon>
        <taxon>Sarocladiaceae</taxon>
        <taxon>Sarocladium</taxon>
    </lineage>
</organism>
<proteinExistence type="predicted"/>
<accession>A0AA39G919</accession>
<gene>
    <name evidence="2" type="ORF">NLU13_9787</name>
</gene>
<reference evidence="2" key="1">
    <citation type="submission" date="2022-10" db="EMBL/GenBank/DDBJ databases">
        <title>Determination and structural analysis of whole genome sequence of Sarocladium strictum F4-1.</title>
        <authorList>
            <person name="Hu L."/>
            <person name="Jiang Y."/>
        </authorList>
    </citation>
    <scope>NUCLEOTIDE SEQUENCE</scope>
    <source>
        <strain evidence="2">F4-1</strain>
    </source>
</reference>
<keyword evidence="1" id="KW-1133">Transmembrane helix</keyword>
<dbReference type="EMBL" id="JAPDFR010000010">
    <property type="protein sequence ID" value="KAK0382691.1"/>
    <property type="molecule type" value="Genomic_DNA"/>
</dbReference>
<evidence type="ECO:0000313" key="2">
    <source>
        <dbReference type="EMBL" id="KAK0382691.1"/>
    </source>
</evidence>
<feature type="transmembrane region" description="Helical" evidence="1">
    <location>
        <begin position="55"/>
        <end position="77"/>
    </location>
</feature>
<name>A0AA39G919_SARSR</name>